<feature type="region of interest" description="Disordered" evidence="1">
    <location>
        <begin position="110"/>
        <end position="139"/>
    </location>
</feature>
<feature type="compositionally biased region" description="Basic and acidic residues" evidence="1">
    <location>
        <begin position="110"/>
        <end position="119"/>
    </location>
</feature>
<organism evidence="2 3">
    <name type="scientific">Ciona savignyi</name>
    <name type="common">Pacific transparent sea squirt</name>
    <dbReference type="NCBI Taxonomy" id="51511"/>
    <lineage>
        <taxon>Eukaryota</taxon>
        <taxon>Metazoa</taxon>
        <taxon>Chordata</taxon>
        <taxon>Tunicata</taxon>
        <taxon>Ascidiacea</taxon>
        <taxon>Phlebobranchia</taxon>
        <taxon>Cionidae</taxon>
        <taxon>Ciona</taxon>
    </lineage>
</organism>
<reference evidence="3" key="1">
    <citation type="submission" date="2003-08" db="EMBL/GenBank/DDBJ databases">
        <authorList>
            <person name="Birren B."/>
            <person name="Nusbaum C."/>
            <person name="Abebe A."/>
            <person name="Abouelleil A."/>
            <person name="Adekoya E."/>
            <person name="Ait-zahra M."/>
            <person name="Allen N."/>
            <person name="Allen T."/>
            <person name="An P."/>
            <person name="Anderson M."/>
            <person name="Anderson S."/>
            <person name="Arachchi H."/>
            <person name="Armbruster J."/>
            <person name="Bachantsang P."/>
            <person name="Baldwin J."/>
            <person name="Barry A."/>
            <person name="Bayul T."/>
            <person name="Blitshsteyn B."/>
            <person name="Bloom T."/>
            <person name="Blye J."/>
            <person name="Boguslavskiy L."/>
            <person name="Borowsky M."/>
            <person name="Boukhgalter B."/>
            <person name="Brunache A."/>
            <person name="Butler J."/>
            <person name="Calixte N."/>
            <person name="Calvo S."/>
            <person name="Camarata J."/>
            <person name="Campo K."/>
            <person name="Chang J."/>
            <person name="Cheshatsang Y."/>
            <person name="Citroen M."/>
            <person name="Collymore A."/>
            <person name="Considine T."/>
            <person name="Cook A."/>
            <person name="Cooke P."/>
            <person name="Corum B."/>
            <person name="Cuomo C."/>
            <person name="David R."/>
            <person name="Dawoe T."/>
            <person name="Degray S."/>
            <person name="Dodge S."/>
            <person name="Dooley K."/>
            <person name="Dorje P."/>
            <person name="Dorjee K."/>
            <person name="Dorris L."/>
            <person name="Duffey N."/>
            <person name="Dupes A."/>
            <person name="Elkins T."/>
            <person name="Engels R."/>
            <person name="Erickson J."/>
            <person name="Farina A."/>
            <person name="Faro S."/>
            <person name="Ferreira P."/>
            <person name="Fischer H."/>
            <person name="Fitzgerald M."/>
            <person name="Foley K."/>
            <person name="Gage D."/>
            <person name="Galagan J."/>
            <person name="Gearin G."/>
            <person name="Gnerre S."/>
            <person name="Gnirke A."/>
            <person name="Goyette A."/>
            <person name="Graham J."/>
            <person name="Grandbois E."/>
            <person name="Gyaltsen K."/>
            <person name="Hafez N."/>
            <person name="Hagopian D."/>
            <person name="Hagos B."/>
            <person name="Hall J."/>
            <person name="Hatcher B."/>
            <person name="Heller A."/>
            <person name="Higgins H."/>
            <person name="Honan T."/>
            <person name="Horn A."/>
            <person name="Houde N."/>
            <person name="Hughes L."/>
            <person name="Hulme W."/>
            <person name="Husby E."/>
            <person name="Iliev I."/>
            <person name="Jaffe D."/>
            <person name="Jones C."/>
            <person name="Kamal M."/>
            <person name="Kamat A."/>
            <person name="Kamvysselis M."/>
            <person name="Karlsson E."/>
            <person name="Kells C."/>
            <person name="Kieu A."/>
            <person name="Kisner P."/>
            <person name="Kodira C."/>
            <person name="Kulbokas E."/>
            <person name="Labutti K."/>
            <person name="Lama D."/>
            <person name="Landers T."/>
            <person name="Leger J."/>
            <person name="Levine S."/>
            <person name="Lewis D."/>
            <person name="Lewis T."/>
            <person name="Lindblad-toh K."/>
            <person name="Liu X."/>
            <person name="Lokyitsang T."/>
            <person name="Lokyitsang Y."/>
            <person name="Lucien O."/>
            <person name="Lui A."/>
            <person name="Ma L.J."/>
            <person name="Mabbitt R."/>
            <person name="Macdonald J."/>
            <person name="Maclean C."/>
            <person name="Major J."/>
            <person name="Manning J."/>
            <person name="Marabella R."/>
            <person name="Maru K."/>
            <person name="Matthews C."/>
            <person name="Mauceli E."/>
            <person name="Mccarthy M."/>
            <person name="Mcdonough S."/>
            <person name="Mcghee T."/>
            <person name="Meldrim J."/>
            <person name="Meneus L."/>
            <person name="Mesirov J."/>
            <person name="Mihalev A."/>
            <person name="Mihova T."/>
            <person name="Mikkelsen T."/>
            <person name="Mlenga V."/>
            <person name="Moru K."/>
            <person name="Mozes J."/>
            <person name="Mulrain L."/>
            <person name="Munson G."/>
            <person name="Naylor J."/>
            <person name="Newes C."/>
            <person name="Nguyen C."/>
            <person name="Nguyen N."/>
            <person name="Nguyen T."/>
            <person name="Nicol R."/>
            <person name="Nielsen C."/>
            <person name="Nizzari M."/>
            <person name="Norbu C."/>
            <person name="Norbu N."/>
            <person name="O'donnell P."/>
            <person name="Okoawo O."/>
            <person name="O'leary S."/>
            <person name="Omotosho B."/>
            <person name="O'neill K."/>
            <person name="Osman S."/>
            <person name="Parker S."/>
            <person name="Perrin D."/>
            <person name="Phunkhang P."/>
            <person name="Piqani B."/>
            <person name="Purcell S."/>
            <person name="Rachupka T."/>
            <person name="Ramasamy U."/>
            <person name="Rameau R."/>
            <person name="Ray V."/>
            <person name="Raymond C."/>
            <person name="Retta R."/>
            <person name="Richardson S."/>
            <person name="Rise C."/>
            <person name="Rodriguez J."/>
            <person name="Rogers J."/>
            <person name="Rogov P."/>
            <person name="Rutman M."/>
            <person name="Schupbach R."/>
            <person name="Seaman C."/>
            <person name="Settipalli S."/>
            <person name="Sharpe T."/>
            <person name="Sheridan J."/>
            <person name="Sherpa N."/>
            <person name="Shi J."/>
            <person name="Smirnov S."/>
            <person name="Smith C."/>
            <person name="Sougnez C."/>
            <person name="Spencer B."/>
            <person name="Stalker J."/>
            <person name="Stange-thomann N."/>
            <person name="Stavropoulos S."/>
            <person name="Stetson K."/>
            <person name="Stone C."/>
            <person name="Stone S."/>
            <person name="Stubbs M."/>
            <person name="Talamas J."/>
            <person name="Tchuinga P."/>
            <person name="Tenzing P."/>
            <person name="Tesfaye S."/>
            <person name="Theodore J."/>
            <person name="Thoulutsang Y."/>
            <person name="Topham K."/>
            <person name="Towey S."/>
            <person name="Tsamla T."/>
            <person name="Tsomo N."/>
            <person name="Vallee D."/>
            <person name="Vassiliev H."/>
            <person name="Venkataraman V."/>
            <person name="Vinson J."/>
            <person name="Vo A."/>
            <person name="Wade C."/>
            <person name="Wang S."/>
            <person name="Wangchuk T."/>
            <person name="Wangdi T."/>
            <person name="Whittaker C."/>
            <person name="Wilkinson J."/>
            <person name="Wu Y."/>
            <person name="Wyman D."/>
            <person name="Yadav S."/>
            <person name="Yang S."/>
            <person name="Yang X."/>
            <person name="Yeager S."/>
            <person name="Yee E."/>
            <person name="Young G."/>
            <person name="Zainoun J."/>
            <person name="Zembeck L."/>
            <person name="Zimmer A."/>
            <person name="Zody M."/>
            <person name="Lander E."/>
        </authorList>
    </citation>
    <scope>NUCLEOTIDE SEQUENCE [LARGE SCALE GENOMIC DNA]</scope>
</reference>
<keyword evidence="3" id="KW-1185">Reference proteome</keyword>
<evidence type="ECO:0000313" key="3">
    <source>
        <dbReference type="Proteomes" id="UP000007875"/>
    </source>
</evidence>
<dbReference type="AlphaFoldDB" id="H2YGF5"/>
<evidence type="ECO:0000256" key="1">
    <source>
        <dbReference type="SAM" id="MobiDB-lite"/>
    </source>
</evidence>
<dbReference type="HOGENOM" id="CLU_1554730_0_0_1"/>
<sequence length="172" mass="19786">MWLKVQLLGWCKTKWKVGSGDDEKTYKGKEEYCSEEIYIWGGGKHGNIWYIIQVTHLLGGSFQSPQSVSVPFVVDEPLEYTVGLIQRAICYGKRSDFSWTSSGNMKQKAKVDSGCRVEEPTDTEETQENLQQRTDDHHPRCGGFPTPQLHFDRCQLWTSGELLSTRFMWRSV</sequence>
<reference evidence="2" key="3">
    <citation type="submission" date="2025-09" db="UniProtKB">
        <authorList>
            <consortium name="Ensembl"/>
        </authorList>
    </citation>
    <scope>IDENTIFICATION</scope>
</reference>
<reference evidence="2" key="2">
    <citation type="submission" date="2025-08" db="UniProtKB">
        <authorList>
            <consortium name="Ensembl"/>
        </authorList>
    </citation>
    <scope>IDENTIFICATION</scope>
</reference>
<name>H2YGF5_CIOSA</name>
<dbReference type="Ensembl" id="ENSCSAVT00000004468.1">
    <property type="protein sequence ID" value="ENSCSAVP00000004404.1"/>
    <property type="gene ID" value="ENSCSAVG00000002604.1"/>
</dbReference>
<evidence type="ECO:0000313" key="2">
    <source>
        <dbReference type="Ensembl" id="ENSCSAVP00000004404.1"/>
    </source>
</evidence>
<dbReference type="Proteomes" id="UP000007875">
    <property type="component" value="Unassembled WGS sequence"/>
</dbReference>
<protein>
    <submittedName>
        <fullName evidence="2">Uncharacterized protein</fullName>
    </submittedName>
</protein>
<accession>H2YGF5</accession>
<proteinExistence type="predicted"/>